<dbReference type="PANTHER" id="PTHR47796">
    <property type="entry name" value="ZINC METALLOPROTEINASE-LIKE PROTEIN"/>
    <property type="match status" value="1"/>
</dbReference>
<name>A0A061REN7_9CHLO</name>
<dbReference type="Gene3D" id="1.20.58.2190">
    <property type="match status" value="1"/>
</dbReference>
<feature type="region of interest" description="Disordered" evidence="1">
    <location>
        <begin position="118"/>
        <end position="279"/>
    </location>
</feature>
<evidence type="ECO:0000256" key="1">
    <source>
        <dbReference type="SAM" id="MobiDB-lite"/>
    </source>
</evidence>
<feature type="compositionally biased region" description="Pro residues" evidence="1">
    <location>
        <begin position="139"/>
        <end position="152"/>
    </location>
</feature>
<dbReference type="InterPro" id="IPR036339">
    <property type="entry name" value="PUB-like_dom_sf"/>
</dbReference>
<dbReference type="EMBL" id="GBEZ01014692">
    <property type="protein sequence ID" value="JAC71402.1"/>
    <property type="molecule type" value="Transcribed_RNA"/>
</dbReference>
<dbReference type="Pfam" id="PF08325">
    <property type="entry name" value="WLM"/>
    <property type="match status" value="1"/>
</dbReference>
<evidence type="ECO:0000313" key="3">
    <source>
        <dbReference type="EMBL" id="JAC71402.1"/>
    </source>
</evidence>
<dbReference type="Pfam" id="PF09409">
    <property type="entry name" value="PUB"/>
    <property type="match status" value="1"/>
</dbReference>
<dbReference type="SUPFAM" id="SSF143503">
    <property type="entry name" value="PUG domain-like"/>
    <property type="match status" value="1"/>
</dbReference>
<accession>A0A061REN7</accession>
<dbReference type="PROSITE" id="PS51397">
    <property type="entry name" value="WLM"/>
    <property type="match status" value="1"/>
</dbReference>
<protein>
    <submittedName>
        <fullName evidence="3">Ubiquitin and wlm domain-containing protein</fullName>
    </submittedName>
</protein>
<feature type="compositionally biased region" description="Gly residues" evidence="1">
    <location>
        <begin position="124"/>
        <end position="136"/>
    </location>
</feature>
<dbReference type="AlphaFoldDB" id="A0A061REN7"/>
<gene>
    <name evidence="3" type="ORF">TSPGSL018_2004</name>
</gene>
<feature type="compositionally biased region" description="Basic and acidic residues" evidence="1">
    <location>
        <begin position="155"/>
        <end position="171"/>
    </location>
</feature>
<dbReference type="PANTHER" id="PTHR47796:SF1">
    <property type="entry name" value="OS08G0500800 PROTEIN"/>
    <property type="match status" value="1"/>
</dbReference>
<sequence>MSRGSCKGCSLPQRKRSCFSRGSPGILSAMEARGWRVGVLREMPPEGKVGVSPVCVLGLNINQGEEIRLRLRTDDLKGFRRYKDIRDTLCHELAHNVHADHGDGFKALNSELLRECSRFDRHPGGGSNGRTIGGGRVYEPPPSPKPPRPSPKPHVLRDHLSAAPRGAERSDPLAAAAAAAEARRQDSAEASLPSGGGGGGSPPCGNRWPETGPSAPLGGEPGVTGEAVAGGRRGVAASPPVLSAGEPRAGTEEAEADRPCAGGSGGDGRRAAPEDSDPTAAYYRKAESLALELKRTASPEEAAQALSTLAQILSNALQNPGEEKYRRLRCANEAFRRRVGRFGAAVGFLTSAGFAEAGGGEVLYLARDDPALLWLARRAESFVAPPG</sequence>
<dbReference type="InterPro" id="IPR013536">
    <property type="entry name" value="WLM_dom"/>
</dbReference>
<proteinExistence type="predicted"/>
<evidence type="ECO:0000259" key="2">
    <source>
        <dbReference type="PROSITE" id="PS51397"/>
    </source>
</evidence>
<organism evidence="3">
    <name type="scientific">Tetraselmis sp. GSL018</name>
    <dbReference type="NCBI Taxonomy" id="582737"/>
    <lineage>
        <taxon>Eukaryota</taxon>
        <taxon>Viridiplantae</taxon>
        <taxon>Chlorophyta</taxon>
        <taxon>core chlorophytes</taxon>
        <taxon>Chlorodendrophyceae</taxon>
        <taxon>Chlorodendrales</taxon>
        <taxon>Chlorodendraceae</taxon>
        <taxon>Tetraselmis</taxon>
    </lineage>
</organism>
<reference evidence="3" key="1">
    <citation type="submission" date="2014-05" db="EMBL/GenBank/DDBJ databases">
        <title>The transcriptome of the halophilic microalga Tetraselmis sp. GSL018 isolated from the Great Salt Lake, Utah.</title>
        <authorList>
            <person name="Jinkerson R.E."/>
            <person name="D'Adamo S."/>
            <person name="Posewitz M.C."/>
        </authorList>
    </citation>
    <scope>NUCLEOTIDE SEQUENCE</scope>
    <source>
        <strain evidence="3">GSL018</strain>
    </source>
</reference>
<dbReference type="SMART" id="SM00580">
    <property type="entry name" value="PUG"/>
    <property type="match status" value="1"/>
</dbReference>
<dbReference type="InterPro" id="IPR018997">
    <property type="entry name" value="PUB_domain"/>
</dbReference>
<feature type="compositionally biased region" description="Low complexity" evidence="1">
    <location>
        <begin position="223"/>
        <end position="237"/>
    </location>
</feature>
<feature type="domain" description="WLM" evidence="2">
    <location>
        <begin position="1"/>
        <end position="185"/>
    </location>
</feature>